<dbReference type="EnsemblPlants" id="PNT68672">
    <property type="protein sequence ID" value="PNT68672"/>
    <property type="gene ID" value="BRADI_3g44005v3"/>
</dbReference>
<protein>
    <submittedName>
        <fullName evidence="2 3">Uncharacterized protein</fullName>
    </submittedName>
</protein>
<reference evidence="2 3" key="1">
    <citation type="journal article" date="2010" name="Nature">
        <title>Genome sequencing and analysis of the model grass Brachypodium distachyon.</title>
        <authorList>
            <consortium name="International Brachypodium Initiative"/>
        </authorList>
    </citation>
    <scope>NUCLEOTIDE SEQUENCE [LARGE SCALE GENOMIC DNA]</scope>
    <source>
        <strain evidence="2 3">Bd21</strain>
    </source>
</reference>
<reference evidence="2" key="2">
    <citation type="submission" date="2017-06" db="EMBL/GenBank/DDBJ databases">
        <title>WGS assembly of Brachypodium distachyon.</title>
        <authorList>
            <consortium name="The International Brachypodium Initiative"/>
            <person name="Lucas S."/>
            <person name="Harmon-Smith M."/>
            <person name="Lail K."/>
            <person name="Tice H."/>
            <person name="Grimwood J."/>
            <person name="Bruce D."/>
            <person name="Barry K."/>
            <person name="Shu S."/>
            <person name="Lindquist E."/>
            <person name="Wang M."/>
            <person name="Pitluck S."/>
            <person name="Vogel J.P."/>
            <person name="Garvin D.F."/>
            <person name="Mockler T.C."/>
            <person name="Schmutz J."/>
            <person name="Rokhsar D."/>
            <person name="Bevan M.W."/>
        </authorList>
    </citation>
    <scope>NUCLEOTIDE SEQUENCE</scope>
    <source>
        <strain evidence="2">Bd21</strain>
    </source>
</reference>
<dbReference type="Proteomes" id="UP000008810">
    <property type="component" value="Chromosome 3"/>
</dbReference>
<sequence>MEEKQLRGRRRRRVAKGAAERGGGGTGRRGGCVGRRLRCAEKEQPRVATAKRRRGETADVCRDGDVGERAAMAAACKWGWRGHQ</sequence>
<gene>
    <name evidence="2" type="ORF">BRADI_3g44005v3</name>
</gene>
<feature type="compositionally biased region" description="Gly residues" evidence="1">
    <location>
        <begin position="20"/>
        <end position="31"/>
    </location>
</feature>
<name>A0A2K2D320_BRADI</name>
<dbReference type="EMBL" id="CM000882">
    <property type="protein sequence ID" value="PNT68672.1"/>
    <property type="molecule type" value="Genomic_DNA"/>
</dbReference>
<accession>A0A2K2D320</accession>
<reference evidence="3" key="3">
    <citation type="submission" date="2018-08" db="UniProtKB">
        <authorList>
            <consortium name="EnsemblPlants"/>
        </authorList>
    </citation>
    <scope>IDENTIFICATION</scope>
    <source>
        <strain evidence="3">cv. Bd21</strain>
    </source>
</reference>
<organism evidence="2">
    <name type="scientific">Brachypodium distachyon</name>
    <name type="common">Purple false brome</name>
    <name type="synonym">Trachynia distachya</name>
    <dbReference type="NCBI Taxonomy" id="15368"/>
    <lineage>
        <taxon>Eukaryota</taxon>
        <taxon>Viridiplantae</taxon>
        <taxon>Streptophyta</taxon>
        <taxon>Embryophyta</taxon>
        <taxon>Tracheophyta</taxon>
        <taxon>Spermatophyta</taxon>
        <taxon>Magnoliopsida</taxon>
        <taxon>Liliopsida</taxon>
        <taxon>Poales</taxon>
        <taxon>Poaceae</taxon>
        <taxon>BOP clade</taxon>
        <taxon>Pooideae</taxon>
        <taxon>Stipodae</taxon>
        <taxon>Brachypodieae</taxon>
        <taxon>Brachypodium</taxon>
    </lineage>
</organism>
<dbReference type="AlphaFoldDB" id="A0A2K2D320"/>
<feature type="region of interest" description="Disordered" evidence="1">
    <location>
        <begin position="1"/>
        <end position="31"/>
    </location>
</feature>
<dbReference type="Gramene" id="PNT68672">
    <property type="protein sequence ID" value="PNT68672"/>
    <property type="gene ID" value="BRADI_3g44005v3"/>
</dbReference>
<evidence type="ECO:0000313" key="2">
    <source>
        <dbReference type="EMBL" id="PNT68672.1"/>
    </source>
</evidence>
<evidence type="ECO:0000256" key="1">
    <source>
        <dbReference type="SAM" id="MobiDB-lite"/>
    </source>
</evidence>
<dbReference type="InParanoid" id="A0A2K2D320"/>
<evidence type="ECO:0000313" key="4">
    <source>
        <dbReference type="Proteomes" id="UP000008810"/>
    </source>
</evidence>
<proteinExistence type="predicted"/>
<evidence type="ECO:0000313" key="3">
    <source>
        <dbReference type="EnsemblPlants" id="PNT68672"/>
    </source>
</evidence>
<keyword evidence="4" id="KW-1185">Reference proteome</keyword>